<dbReference type="Gene3D" id="1.10.260.40">
    <property type="entry name" value="lambda repressor-like DNA-binding domains"/>
    <property type="match status" value="1"/>
</dbReference>
<dbReference type="SMART" id="SM00530">
    <property type="entry name" value="HTH_XRE"/>
    <property type="match status" value="1"/>
</dbReference>
<accession>A0ABX7JLI0</accession>
<dbReference type="InterPro" id="IPR001387">
    <property type="entry name" value="Cro/C1-type_HTH"/>
</dbReference>
<evidence type="ECO:0000259" key="2">
    <source>
        <dbReference type="PROSITE" id="PS50943"/>
    </source>
</evidence>
<dbReference type="InterPro" id="IPR014710">
    <property type="entry name" value="RmlC-like_jellyroll"/>
</dbReference>
<dbReference type="InterPro" id="IPR010982">
    <property type="entry name" value="Lambda_DNA-bd_dom_sf"/>
</dbReference>
<dbReference type="SUPFAM" id="SSF51182">
    <property type="entry name" value="RmlC-like cupins"/>
    <property type="match status" value="1"/>
</dbReference>
<dbReference type="CDD" id="cd02209">
    <property type="entry name" value="cupin_XRE_C"/>
    <property type="match status" value="1"/>
</dbReference>
<dbReference type="Pfam" id="PF07883">
    <property type="entry name" value="Cupin_2"/>
    <property type="match status" value="1"/>
</dbReference>
<keyword evidence="1" id="KW-0238">DNA-binding</keyword>
<protein>
    <submittedName>
        <fullName evidence="3">Cupin domain-containing protein</fullName>
    </submittedName>
</protein>
<dbReference type="EMBL" id="CP070369">
    <property type="protein sequence ID" value="QRZ14218.1"/>
    <property type="molecule type" value="Genomic_DNA"/>
</dbReference>
<dbReference type="InterPro" id="IPR013096">
    <property type="entry name" value="Cupin_2"/>
</dbReference>
<dbReference type="Gene3D" id="2.60.120.10">
    <property type="entry name" value="Jelly Rolls"/>
    <property type="match status" value="1"/>
</dbReference>
<proteinExistence type="predicted"/>
<dbReference type="PANTHER" id="PTHR46797:SF2">
    <property type="entry name" value="TRANSCRIPTIONAL REGULATOR"/>
    <property type="match status" value="1"/>
</dbReference>
<evidence type="ECO:0000313" key="4">
    <source>
        <dbReference type="Proteomes" id="UP000663629"/>
    </source>
</evidence>
<evidence type="ECO:0000256" key="1">
    <source>
        <dbReference type="ARBA" id="ARBA00023125"/>
    </source>
</evidence>
<geneLocation type="plasmid" evidence="3 4">
    <name>p1</name>
</geneLocation>
<dbReference type="PANTHER" id="PTHR46797">
    <property type="entry name" value="HTH-TYPE TRANSCRIPTIONAL REGULATOR"/>
    <property type="match status" value="1"/>
</dbReference>
<dbReference type="Pfam" id="PF13560">
    <property type="entry name" value="HTH_31"/>
    <property type="match status" value="1"/>
</dbReference>
<reference evidence="3 4" key="1">
    <citation type="submission" date="2021-02" db="EMBL/GenBank/DDBJ databases">
        <title>Paracoccus methylovroum sp.nov., a new methanol and methylamine utilizing methylotrophic denitrifer.</title>
        <authorList>
            <person name="Timsy T."/>
            <person name="Behrendt U."/>
            <person name="Ulrich A."/>
            <person name="Spanner T."/>
            <person name="Foesel B.U."/>
            <person name="Horn M.A."/>
            <person name="Kolb S."/>
        </authorList>
    </citation>
    <scope>NUCLEOTIDE SEQUENCE [LARGE SCALE GENOMIC DNA]</scope>
    <source>
        <strain evidence="3 4">H4-D09</strain>
        <plasmid evidence="3 4">p1</plasmid>
    </source>
</reference>
<keyword evidence="4" id="KW-1185">Reference proteome</keyword>
<dbReference type="PROSITE" id="PS50943">
    <property type="entry name" value="HTH_CROC1"/>
    <property type="match status" value="1"/>
</dbReference>
<sequence>MDRIGQDIRALRKARGMTIADCAAGLERSVGWLSQVERGMTTPSVQDLGRIAGLFDLNISFFFRSAARQPQEQGLIVRASDRSRIGSADTGLAEELLSPGLTGGFEMIRSVFAPRSKSESLRPAREKEDGGVVIAGRLILKIDGRRFELGPGDSFQFSGAAYEWENPGDEPAEVIWIVSPPIY</sequence>
<dbReference type="CDD" id="cd00093">
    <property type="entry name" value="HTH_XRE"/>
    <property type="match status" value="1"/>
</dbReference>
<name>A0ABX7JLI0_9RHOB</name>
<dbReference type="RefSeq" id="WP_205295195.1">
    <property type="nucleotide sequence ID" value="NZ_CP070369.1"/>
</dbReference>
<feature type="domain" description="HTH cro/C1-type" evidence="2">
    <location>
        <begin position="8"/>
        <end position="62"/>
    </location>
</feature>
<keyword evidence="3" id="KW-0614">Plasmid</keyword>
<dbReference type="SUPFAM" id="SSF47413">
    <property type="entry name" value="lambda repressor-like DNA-binding domains"/>
    <property type="match status" value="1"/>
</dbReference>
<dbReference type="InterPro" id="IPR050807">
    <property type="entry name" value="TransReg_Diox_bact_type"/>
</dbReference>
<organism evidence="3 4">
    <name type="scientific">Paracoccus methylovorus</name>
    <dbReference type="NCBI Taxonomy" id="2812658"/>
    <lineage>
        <taxon>Bacteria</taxon>
        <taxon>Pseudomonadati</taxon>
        <taxon>Pseudomonadota</taxon>
        <taxon>Alphaproteobacteria</taxon>
        <taxon>Rhodobacterales</taxon>
        <taxon>Paracoccaceae</taxon>
        <taxon>Paracoccus</taxon>
    </lineage>
</organism>
<gene>
    <name evidence="3" type="ORF">JWJ88_12000</name>
</gene>
<dbReference type="Proteomes" id="UP000663629">
    <property type="component" value="Plasmid p1"/>
</dbReference>
<evidence type="ECO:0000313" key="3">
    <source>
        <dbReference type="EMBL" id="QRZ14218.1"/>
    </source>
</evidence>
<dbReference type="InterPro" id="IPR011051">
    <property type="entry name" value="RmlC_Cupin_sf"/>
</dbReference>